<dbReference type="AlphaFoldDB" id="A0A6A4Q6J6"/>
<dbReference type="InterPro" id="IPR020829">
    <property type="entry name" value="GlycerAld_3-P_DH_cat"/>
</dbReference>
<gene>
    <name evidence="4" type="ORF">Lalb_Chr08g0246491</name>
</gene>
<accession>A0A6A4Q6J6</accession>
<organism evidence="4 5">
    <name type="scientific">Lupinus albus</name>
    <name type="common">White lupine</name>
    <name type="synonym">Lupinus termis</name>
    <dbReference type="NCBI Taxonomy" id="3870"/>
    <lineage>
        <taxon>Eukaryota</taxon>
        <taxon>Viridiplantae</taxon>
        <taxon>Streptophyta</taxon>
        <taxon>Embryophyta</taxon>
        <taxon>Tracheophyta</taxon>
        <taxon>Spermatophyta</taxon>
        <taxon>Magnoliopsida</taxon>
        <taxon>eudicotyledons</taxon>
        <taxon>Gunneridae</taxon>
        <taxon>Pentapetalae</taxon>
        <taxon>rosids</taxon>
        <taxon>fabids</taxon>
        <taxon>Fabales</taxon>
        <taxon>Fabaceae</taxon>
        <taxon>Papilionoideae</taxon>
        <taxon>50 kb inversion clade</taxon>
        <taxon>genistoids sensu lato</taxon>
        <taxon>core genistoids</taxon>
        <taxon>Genisteae</taxon>
        <taxon>Lupinus</taxon>
    </lineage>
</organism>
<proteinExistence type="inferred from homology"/>
<dbReference type="Proteomes" id="UP000447434">
    <property type="component" value="Chromosome 8"/>
</dbReference>
<evidence type="ECO:0000256" key="1">
    <source>
        <dbReference type="ARBA" id="ARBA00007406"/>
    </source>
</evidence>
<evidence type="ECO:0000256" key="2">
    <source>
        <dbReference type="ARBA" id="ARBA00023002"/>
    </source>
</evidence>
<dbReference type="InterPro" id="IPR020831">
    <property type="entry name" value="GlycerAld/Erythrose_P_DH"/>
</dbReference>
<dbReference type="OrthoDB" id="1152826at2759"/>
<dbReference type="PANTHER" id="PTHR43148">
    <property type="entry name" value="GLYCERALDEHYDE-3-PHOSPHATE DEHYDROGENASE 2"/>
    <property type="match status" value="1"/>
</dbReference>
<keyword evidence="2" id="KW-0560">Oxidoreductase</keyword>
<sequence length="56" mass="6125">MLRRVFITAEDVNAAFRKAAEGPLKGVLPLVSVDFRCTHVSSTIHSSLTMVMAHGR</sequence>
<comment type="similarity">
    <text evidence="1">Belongs to the glyceraldehyde-3-phosphate dehydrogenase family.</text>
</comment>
<dbReference type="Gene3D" id="3.30.360.10">
    <property type="entry name" value="Dihydrodipicolinate Reductase, domain 2"/>
    <property type="match status" value="1"/>
</dbReference>
<dbReference type="GO" id="GO:0016620">
    <property type="term" value="F:oxidoreductase activity, acting on the aldehyde or oxo group of donors, NAD or NADP as acceptor"/>
    <property type="evidence" value="ECO:0007669"/>
    <property type="project" value="InterPro"/>
</dbReference>
<name>A0A6A4Q6J6_LUPAL</name>
<evidence type="ECO:0000313" key="5">
    <source>
        <dbReference type="Proteomes" id="UP000447434"/>
    </source>
</evidence>
<feature type="domain" description="Glyceraldehyde 3-phosphate dehydrogenase catalytic" evidence="3">
    <location>
        <begin position="7"/>
        <end position="53"/>
    </location>
</feature>
<dbReference type="Pfam" id="PF02800">
    <property type="entry name" value="Gp_dh_C"/>
    <property type="match status" value="1"/>
</dbReference>
<dbReference type="SUPFAM" id="SSF55347">
    <property type="entry name" value="Glyceraldehyde-3-phosphate dehydrogenase-like, C-terminal domain"/>
    <property type="match status" value="1"/>
</dbReference>
<keyword evidence="5" id="KW-1185">Reference proteome</keyword>
<comment type="caution">
    <text evidence="4">The sequence shown here is derived from an EMBL/GenBank/DDBJ whole genome shotgun (WGS) entry which is preliminary data.</text>
</comment>
<evidence type="ECO:0000259" key="3">
    <source>
        <dbReference type="Pfam" id="PF02800"/>
    </source>
</evidence>
<dbReference type="EMBL" id="WOCE01000008">
    <property type="protein sequence ID" value="KAE9609471.1"/>
    <property type="molecule type" value="Genomic_DNA"/>
</dbReference>
<evidence type="ECO:0000313" key="4">
    <source>
        <dbReference type="EMBL" id="KAE9609471.1"/>
    </source>
</evidence>
<reference evidence="5" key="1">
    <citation type="journal article" date="2020" name="Nat. Commun.">
        <title>Genome sequence of the cluster root forming white lupin.</title>
        <authorList>
            <person name="Hufnagel B."/>
            <person name="Marques A."/>
            <person name="Soriano A."/>
            <person name="Marques L."/>
            <person name="Divol F."/>
            <person name="Doumas P."/>
            <person name="Sallet E."/>
            <person name="Mancinotti D."/>
            <person name="Carrere S."/>
            <person name="Marande W."/>
            <person name="Arribat S."/>
            <person name="Keller J."/>
            <person name="Huneau C."/>
            <person name="Blein T."/>
            <person name="Aime D."/>
            <person name="Laguerre M."/>
            <person name="Taylor J."/>
            <person name="Schubert V."/>
            <person name="Nelson M."/>
            <person name="Geu-Flores F."/>
            <person name="Crespi M."/>
            <person name="Gallardo-Guerrero K."/>
            <person name="Delaux P.-M."/>
            <person name="Salse J."/>
            <person name="Berges H."/>
            <person name="Guyot R."/>
            <person name="Gouzy J."/>
            <person name="Peret B."/>
        </authorList>
    </citation>
    <scope>NUCLEOTIDE SEQUENCE [LARGE SCALE GENOMIC DNA]</scope>
    <source>
        <strain evidence="5">cv. Amiga</strain>
    </source>
</reference>
<protein>
    <submittedName>
        <fullName evidence="4">Putative glyceraldehyde-3-phosphate dehydrogenase (NADP(+)) (Phosphorylating)</fullName>
    </submittedName>
</protein>